<dbReference type="SUPFAM" id="SSF103481">
    <property type="entry name" value="Multidrug resistance efflux transporter EmrE"/>
    <property type="match status" value="2"/>
</dbReference>
<comment type="similarity">
    <text evidence="2">Belongs to the nucleotide-sugar transporter family. SLC35B subfamily.</text>
</comment>
<dbReference type="EMBL" id="GAKP01008102">
    <property type="protein sequence ID" value="JAC50850.1"/>
    <property type="molecule type" value="Transcribed_RNA"/>
</dbReference>
<protein>
    <submittedName>
        <fullName evidence="9">Solute carrier family 35 member B1-like protein</fullName>
    </submittedName>
</protein>
<dbReference type="GO" id="GO:0005789">
    <property type="term" value="C:endoplasmic reticulum membrane"/>
    <property type="evidence" value="ECO:0007669"/>
    <property type="project" value="UniProtKB-SubCell"/>
</dbReference>
<evidence type="ECO:0000256" key="3">
    <source>
        <dbReference type="ARBA" id="ARBA00022448"/>
    </source>
</evidence>
<keyword evidence="6 8" id="KW-1133">Transmembrane helix</keyword>
<accession>A0A034W9P3</accession>
<dbReference type="GO" id="GO:0005460">
    <property type="term" value="F:UDP-glucose transmembrane transporter activity"/>
    <property type="evidence" value="ECO:0007669"/>
    <property type="project" value="TreeGrafter"/>
</dbReference>
<sequence>LLPNAGIKVFKKLLTCASKVKEIIGPKKTLVDSILIANRVYDILLKSASEQNKKAMKIPEKSSFLVYSLSIFFCYFLFGIVQEKITRGRYGNEPNEDGKVGERFTYVLALVWVQCFCNFIFAKGMLWAKKTKKEDQTHSGYYAVCALTYLLAMISSNMALRWVPYPTQVVGKSAKPIPVMILGVLIGRKSYSWVRYACVITIVVGVVLFMYKESQIAHLPKETTGLGELLLFLSLAMDGLTGAVQERMRASSAPSGQQMMFAMNFWSTIMLSFATILTGEAKEFVHFATRHPELWTHLAMLALCGAIGQLFIFLMVAKFGPLACSVVTTTRKFFTVLCSVLFFGNVLIPRQWFGAVLVFAALFFDMFYGKGNEKKTAAAKKAEGDLADDKKKLIS</sequence>
<dbReference type="Pfam" id="PF08449">
    <property type="entry name" value="UAA"/>
    <property type="match status" value="1"/>
</dbReference>
<organism evidence="9">
    <name type="scientific">Bactrocera dorsalis</name>
    <name type="common">Oriental fruit fly</name>
    <name type="synonym">Dacus dorsalis</name>
    <dbReference type="NCBI Taxonomy" id="27457"/>
    <lineage>
        <taxon>Eukaryota</taxon>
        <taxon>Metazoa</taxon>
        <taxon>Ecdysozoa</taxon>
        <taxon>Arthropoda</taxon>
        <taxon>Hexapoda</taxon>
        <taxon>Insecta</taxon>
        <taxon>Pterygota</taxon>
        <taxon>Neoptera</taxon>
        <taxon>Endopterygota</taxon>
        <taxon>Diptera</taxon>
        <taxon>Brachycera</taxon>
        <taxon>Muscomorpha</taxon>
        <taxon>Tephritoidea</taxon>
        <taxon>Tephritidae</taxon>
        <taxon>Bactrocera</taxon>
        <taxon>Bactrocera</taxon>
    </lineage>
</organism>
<feature type="non-terminal residue" evidence="9">
    <location>
        <position position="1"/>
    </location>
</feature>
<feature type="transmembrane region" description="Helical" evidence="8">
    <location>
        <begin position="261"/>
        <end position="278"/>
    </location>
</feature>
<feature type="transmembrane region" description="Helical" evidence="8">
    <location>
        <begin position="193"/>
        <end position="211"/>
    </location>
</feature>
<evidence type="ECO:0000256" key="7">
    <source>
        <dbReference type="ARBA" id="ARBA00023136"/>
    </source>
</evidence>
<evidence type="ECO:0000256" key="8">
    <source>
        <dbReference type="SAM" id="Phobius"/>
    </source>
</evidence>
<gene>
    <name evidence="9" type="primary">S35B1</name>
</gene>
<dbReference type="PANTHER" id="PTHR10778">
    <property type="entry name" value="SOLUTE CARRIER FAMILY 35 MEMBER B"/>
    <property type="match status" value="1"/>
</dbReference>
<comment type="subcellular location">
    <subcellularLocation>
        <location evidence="1">Endoplasmic reticulum membrane</location>
        <topology evidence="1">Multi-pass membrane protein</topology>
    </subcellularLocation>
</comment>
<keyword evidence="3" id="KW-0813">Transport</keyword>
<dbReference type="InterPro" id="IPR037185">
    <property type="entry name" value="EmrE-like"/>
</dbReference>
<feature type="transmembrane region" description="Helical" evidence="8">
    <location>
        <begin position="140"/>
        <end position="163"/>
    </location>
</feature>
<keyword evidence="7 8" id="KW-0472">Membrane</keyword>
<dbReference type="InterPro" id="IPR013657">
    <property type="entry name" value="SCL35B1-4/HUT1"/>
</dbReference>
<evidence type="ECO:0000256" key="2">
    <source>
        <dbReference type="ARBA" id="ARBA00010694"/>
    </source>
</evidence>
<evidence type="ECO:0000256" key="5">
    <source>
        <dbReference type="ARBA" id="ARBA00022824"/>
    </source>
</evidence>
<evidence type="ECO:0000256" key="1">
    <source>
        <dbReference type="ARBA" id="ARBA00004477"/>
    </source>
</evidence>
<keyword evidence="4 8" id="KW-0812">Transmembrane</keyword>
<evidence type="ECO:0000256" key="6">
    <source>
        <dbReference type="ARBA" id="ARBA00022989"/>
    </source>
</evidence>
<feature type="transmembrane region" description="Helical" evidence="8">
    <location>
        <begin position="104"/>
        <end position="128"/>
    </location>
</feature>
<keyword evidence="5" id="KW-0256">Endoplasmic reticulum</keyword>
<feature type="transmembrane region" description="Helical" evidence="8">
    <location>
        <begin position="298"/>
        <end position="317"/>
    </location>
</feature>
<dbReference type="PANTHER" id="PTHR10778:SF10">
    <property type="entry name" value="SOLUTE CARRIER FAMILY 35 MEMBER B1"/>
    <property type="match status" value="1"/>
</dbReference>
<dbReference type="GO" id="GO:0005459">
    <property type="term" value="F:UDP-galactose transmembrane transporter activity"/>
    <property type="evidence" value="ECO:0007669"/>
    <property type="project" value="TreeGrafter"/>
</dbReference>
<proteinExistence type="inferred from homology"/>
<evidence type="ECO:0000256" key="4">
    <source>
        <dbReference type="ARBA" id="ARBA00022692"/>
    </source>
</evidence>
<reference evidence="9" key="1">
    <citation type="journal article" date="2014" name="BMC Genomics">
        <title>Characterizing the developmental transcriptome of the oriental fruit fly, Bactrocera dorsalis (Diptera: Tephritidae) through comparative genomic analysis with Drosophila melanogaster utilizing modENCODE datasets.</title>
        <authorList>
            <person name="Geib S.M."/>
            <person name="Calla B."/>
            <person name="Hall B."/>
            <person name="Hou S."/>
            <person name="Manoukis N.C."/>
        </authorList>
    </citation>
    <scope>NUCLEOTIDE SEQUENCE</scope>
    <source>
        <strain evidence="9">Punador</strain>
    </source>
</reference>
<dbReference type="AlphaFoldDB" id="A0A034W9P3"/>
<feature type="transmembrane region" description="Helical" evidence="8">
    <location>
        <begin position="64"/>
        <end position="81"/>
    </location>
</feature>
<evidence type="ECO:0000313" key="9">
    <source>
        <dbReference type="EMBL" id="JAC50850.1"/>
    </source>
</evidence>
<name>A0A034W9P3_BACDO</name>
<dbReference type="OrthoDB" id="78344at2759"/>
<dbReference type="GO" id="GO:0000139">
    <property type="term" value="C:Golgi membrane"/>
    <property type="evidence" value="ECO:0007669"/>
    <property type="project" value="TreeGrafter"/>
</dbReference>